<dbReference type="AlphaFoldDB" id="A0A433PEH7"/>
<proteinExistence type="inferred from homology"/>
<dbReference type="GO" id="GO:0055085">
    <property type="term" value="P:transmembrane transport"/>
    <property type="evidence" value="ECO:0007669"/>
    <property type="project" value="InterPro"/>
</dbReference>
<evidence type="ECO:0000256" key="2">
    <source>
        <dbReference type="ARBA" id="ARBA00006375"/>
    </source>
</evidence>
<dbReference type="InterPro" id="IPR044712">
    <property type="entry name" value="SLC25A32-like"/>
</dbReference>
<evidence type="ECO:0000313" key="12">
    <source>
        <dbReference type="Proteomes" id="UP000274822"/>
    </source>
</evidence>
<dbReference type="Gene3D" id="1.50.40.10">
    <property type="entry name" value="Mitochondrial carrier domain"/>
    <property type="match status" value="2"/>
</dbReference>
<organism evidence="11 12">
    <name type="scientific">Jimgerdemannia flammicorona</name>
    <dbReference type="NCBI Taxonomy" id="994334"/>
    <lineage>
        <taxon>Eukaryota</taxon>
        <taxon>Fungi</taxon>
        <taxon>Fungi incertae sedis</taxon>
        <taxon>Mucoromycota</taxon>
        <taxon>Mucoromycotina</taxon>
        <taxon>Endogonomycetes</taxon>
        <taxon>Endogonales</taxon>
        <taxon>Endogonaceae</taxon>
        <taxon>Jimgerdemannia</taxon>
    </lineage>
</organism>
<dbReference type="InterPro" id="IPR023395">
    <property type="entry name" value="MCP_dom_sf"/>
</dbReference>
<keyword evidence="12" id="KW-1185">Reference proteome</keyword>
<name>A0A433PEH7_9FUNG</name>
<keyword evidence="4 8" id="KW-0812">Transmembrane</keyword>
<evidence type="ECO:0000256" key="7">
    <source>
        <dbReference type="ARBA" id="ARBA00023136"/>
    </source>
</evidence>
<evidence type="ECO:0000256" key="9">
    <source>
        <dbReference type="RuleBase" id="RU000488"/>
    </source>
</evidence>
<evidence type="ECO:0000256" key="1">
    <source>
        <dbReference type="ARBA" id="ARBA00004141"/>
    </source>
</evidence>
<comment type="similarity">
    <text evidence="2 9">Belongs to the mitochondrial carrier (TC 2.A.29) family.</text>
</comment>
<feature type="repeat" description="Solcar" evidence="8">
    <location>
        <begin position="143"/>
        <end position="230"/>
    </location>
</feature>
<dbReference type="SUPFAM" id="SSF103506">
    <property type="entry name" value="Mitochondrial carrier"/>
    <property type="match status" value="1"/>
</dbReference>
<keyword evidence="6 10" id="KW-1133">Transmembrane helix</keyword>
<keyword evidence="7 8" id="KW-0472">Membrane</keyword>
<dbReference type="GO" id="GO:0016020">
    <property type="term" value="C:membrane"/>
    <property type="evidence" value="ECO:0007669"/>
    <property type="project" value="UniProtKB-SubCell"/>
</dbReference>
<reference evidence="11 12" key="1">
    <citation type="journal article" date="2018" name="New Phytol.">
        <title>Phylogenomics of Endogonaceae and evolution of mycorrhizas within Mucoromycota.</title>
        <authorList>
            <person name="Chang Y."/>
            <person name="Desiro A."/>
            <person name="Na H."/>
            <person name="Sandor L."/>
            <person name="Lipzen A."/>
            <person name="Clum A."/>
            <person name="Barry K."/>
            <person name="Grigoriev I.V."/>
            <person name="Martin F.M."/>
            <person name="Stajich J.E."/>
            <person name="Smith M.E."/>
            <person name="Bonito G."/>
            <person name="Spatafora J.W."/>
        </authorList>
    </citation>
    <scope>NUCLEOTIDE SEQUENCE [LARGE SCALE GENOMIC DNA]</scope>
    <source>
        <strain evidence="11 12">AD002</strain>
    </source>
</reference>
<dbReference type="PROSITE" id="PS50920">
    <property type="entry name" value="SOLCAR"/>
    <property type="match status" value="2"/>
</dbReference>
<feature type="repeat" description="Solcar" evidence="8">
    <location>
        <begin position="8"/>
        <end position="99"/>
    </location>
</feature>
<keyword evidence="5" id="KW-0677">Repeat</keyword>
<evidence type="ECO:0000256" key="5">
    <source>
        <dbReference type="ARBA" id="ARBA00022737"/>
    </source>
</evidence>
<evidence type="ECO:0000256" key="8">
    <source>
        <dbReference type="PROSITE-ProRule" id="PRU00282"/>
    </source>
</evidence>
<comment type="caution">
    <text evidence="11">The sequence shown here is derived from an EMBL/GenBank/DDBJ whole genome shotgun (WGS) entry which is preliminary data.</text>
</comment>
<dbReference type="Proteomes" id="UP000274822">
    <property type="component" value="Unassembled WGS sequence"/>
</dbReference>
<dbReference type="PANTHER" id="PTHR45683">
    <property type="entry name" value="MITOCHONDRIAL NICOTINAMIDE ADENINE DINUCLEOTIDE TRANSPORTER 1-RELATED-RELATED"/>
    <property type="match status" value="1"/>
</dbReference>
<evidence type="ECO:0000313" key="11">
    <source>
        <dbReference type="EMBL" id="RUS15927.1"/>
    </source>
</evidence>
<evidence type="ECO:0000256" key="3">
    <source>
        <dbReference type="ARBA" id="ARBA00022448"/>
    </source>
</evidence>
<comment type="subcellular location">
    <subcellularLocation>
        <location evidence="1">Membrane</location>
        <topology evidence="1">Multi-pass membrane protein</topology>
    </subcellularLocation>
</comment>
<dbReference type="EMBL" id="RBNJ01024899">
    <property type="protein sequence ID" value="RUS15927.1"/>
    <property type="molecule type" value="Genomic_DNA"/>
</dbReference>
<dbReference type="Pfam" id="PF00153">
    <property type="entry name" value="Mito_carr"/>
    <property type="match status" value="2"/>
</dbReference>
<dbReference type="GO" id="GO:0006862">
    <property type="term" value="P:nucleotide transport"/>
    <property type="evidence" value="ECO:0007669"/>
    <property type="project" value="InterPro"/>
</dbReference>
<evidence type="ECO:0000256" key="10">
    <source>
        <dbReference type="SAM" id="Phobius"/>
    </source>
</evidence>
<dbReference type="InterPro" id="IPR018108">
    <property type="entry name" value="MCP_transmembrane"/>
</dbReference>
<evidence type="ECO:0000256" key="6">
    <source>
        <dbReference type="ARBA" id="ARBA00022989"/>
    </source>
</evidence>
<feature type="transmembrane region" description="Helical" evidence="10">
    <location>
        <begin position="146"/>
        <end position="169"/>
    </location>
</feature>
<accession>A0A433PEH7</accession>
<keyword evidence="3 9" id="KW-0813">Transport</keyword>
<sequence>MPKSFTGYTSVDQALAGFGAGMVSTIILHPLDLIKTRFQVDESLRSVRRPLIGGTIKAWKTIARNETVWGLYRGLSANVAGATASWGFYFWWCVSCSTRILLKGWMPKDENGRISAIQYLTASAEAGMSVSSTCTSFSYLYNHTSLSFVFFLFPAGAITAVMTNPFWVVKTRMCAAPRTAPGAYRGLWDGLRQIAAQEGVRGLYKGMVPALFGVSHGALQFMAYEELKHWRIHVRPRDEKDKLVSLTDRMEGGTGGRWRRFAGMYLMRERIW</sequence>
<protein>
    <submittedName>
        <fullName evidence="11">Mitochondrial carrier domain-containing protein</fullName>
    </submittedName>
</protein>
<gene>
    <name evidence="11" type="ORF">BC938DRAFT_476757</name>
</gene>
<evidence type="ECO:0000256" key="4">
    <source>
        <dbReference type="ARBA" id="ARBA00022692"/>
    </source>
</evidence>